<gene>
    <name evidence="2" type="ORF">MNBD_GAMMA23-2213</name>
</gene>
<feature type="domain" description="DUF302" evidence="1">
    <location>
        <begin position="66"/>
        <end position="127"/>
    </location>
</feature>
<dbReference type="SUPFAM" id="SSF103247">
    <property type="entry name" value="TT1751-like"/>
    <property type="match status" value="1"/>
</dbReference>
<name>A0A3B1A3R2_9ZZZZ</name>
<sequence length="161" mass="17861">MKSQIKTFLVLAAALPFFIVNSVVADNDGHEDGLISKKSNYSVKETLDKLEAVLKKKGISIVLRWNHAEKAKGVGIPLRPTELLMFGNPKLGSHMFTANQTAGIDLPLKALAWKDEKGQVWLTYNDPAYIVKRHHIKNRSKIQVKMTGALNKLTNIATGNK</sequence>
<dbReference type="Gene3D" id="3.30.310.70">
    <property type="entry name" value="TT1751-like domain"/>
    <property type="match status" value="1"/>
</dbReference>
<organism evidence="2">
    <name type="scientific">hydrothermal vent metagenome</name>
    <dbReference type="NCBI Taxonomy" id="652676"/>
    <lineage>
        <taxon>unclassified sequences</taxon>
        <taxon>metagenomes</taxon>
        <taxon>ecological metagenomes</taxon>
    </lineage>
</organism>
<evidence type="ECO:0000313" key="2">
    <source>
        <dbReference type="EMBL" id="VAW94237.1"/>
    </source>
</evidence>
<dbReference type="Pfam" id="PF03625">
    <property type="entry name" value="DUF302"/>
    <property type="match status" value="1"/>
</dbReference>
<reference evidence="2" key="1">
    <citation type="submission" date="2018-06" db="EMBL/GenBank/DDBJ databases">
        <authorList>
            <person name="Zhirakovskaya E."/>
        </authorList>
    </citation>
    <scope>NUCLEOTIDE SEQUENCE</scope>
</reference>
<dbReference type="CDD" id="cd14797">
    <property type="entry name" value="DUF302"/>
    <property type="match status" value="1"/>
</dbReference>
<dbReference type="InterPro" id="IPR035923">
    <property type="entry name" value="TT1751-like_sf"/>
</dbReference>
<protein>
    <recommendedName>
        <fullName evidence="1">DUF302 domain-containing protein</fullName>
    </recommendedName>
</protein>
<dbReference type="PANTHER" id="PTHR38342">
    <property type="entry name" value="SLR5037 PROTEIN"/>
    <property type="match status" value="1"/>
</dbReference>
<accession>A0A3B1A3R2</accession>
<proteinExistence type="predicted"/>
<dbReference type="AlphaFoldDB" id="A0A3B1A3R2"/>
<dbReference type="EMBL" id="UOFT01000036">
    <property type="protein sequence ID" value="VAW94237.1"/>
    <property type="molecule type" value="Genomic_DNA"/>
</dbReference>
<evidence type="ECO:0000259" key="1">
    <source>
        <dbReference type="Pfam" id="PF03625"/>
    </source>
</evidence>
<dbReference type="InterPro" id="IPR005180">
    <property type="entry name" value="DUF302"/>
</dbReference>
<dbReference type="PANTHER" id="PTHR38342:SF2">
    <property type="entry name" value="INNER MEMBRANE OR EXPORTED"/>
    <property type="match status" value="1"/>
</dbReference>